<keyword evidence="5" id="KW-1185">Reference proteome</keyword>
<sequence>MIGTRGVPARYGGFETAIEEIGARLVAAGHDVRVYCRGAESRLPEHKGMRLVHLPAVRHKTLETLSHTALSVAHLLRSPTDVALVFNAANAPLLPLIRMARIPVATHVDGLEWKRAKWNGTGQRYYLMAERLAVRWSRELIADADAIQDYYQKRYHAPSVMIPYGAPIQEGCDQELLSEAGYKAGGFHLVVARFEPENHVDLIVEGYLRSRATLPLIVVGSAPYAEEYSRRIATLAAGDERVKLVGGVWDQDLLDAMYAGCASYLHGHSVGGTNPSLLRAMGAGAPVVAFDVVFNHEVLGGSGAFFADAGQVADAIEAVEAAPEAARDRGDRGRERARKHYTWDDVAARYERLCLDLKAAR</sequence>
<dbReference type="Pfam" id="PF13579">
    <property type="entry name" value="Glyco_trans_4_4"/>
    <property type="match status" value="1"/>
</dbReference>
<dbReference type="EMBL" id="JBHUFV010000054">
    <property type="protein sequence ID" value="MFD1936961.1"/>
    <property type="molecule type" value="Genomic_DNA"/>
</dbReference>
<proteinExistence type="predicted"/>
<comment type="caution">
    <text evidence="4">The sequence shown here is derived from an EMBL/GenBank/DDBJ whole genome shotgun (WGS) entry which is preliminary data.</text>
</comment>
<feature type="domain" description="Glycosyltransferase subfamily 4-like N-terminal" evidence="3">
    <location>
        <begin position="12"/>
        <end position="165"/>
    </location>
</feature>
<dbReference type="Gene3D" id="3.40.50.2000">
    <property type="entry name" value="Glycogen Phosphorylase B"/>
    <property type="match status" value="2"/>
</dbReference>
<evidence type="ECO:0000259" key="3">
    <source>
        <dbReference type="Pfam" id="PF13579"/>
    </source>
</evidence>
<keyword evidence="2" id="KW-0808">Transferase</keyword>
<dbReference type="InterPro" id="IPR028098">
    <property type="entry name" value="Glyco_trans_4-like_N"/>
</dbReference>
<dbReference type="PANTHER" id="PTHR12526:SF636">
    <property type="entry name" value="BLL3647 PROTEIN"/>
    <property type="match status" value="1"/>
</dbReference>
<evidence type="ECO:0000256" key="2">
    <source>
        <dbReference type="ARBA" id="ARBA00022679"/>
    </source>
</evidence>
<reference evidence="5" key="1">
    <citation type="journal article" date="2019" name="Int. J. Syst. Evol. Microbiol.">
        <title>The Global Catalogue of Microorganisms (GCM) 10K type strain sequencing project: providing services to taxonomists for standard genome sequencing and annotation.</title>
        <authorList>
            <consortium name="The Broad Institute Genomics Platform"/>
            <consortium name="The Broad Institute Genome Sequencing Center for Infectious Disease"/>
            <person name="Wu L."/>
            <person name="Ma J."/>
        </authorList>
    </citation>
    <scope>NUCLEOTIDE SEQUENCE [LARGE SCALE GENOMIC DNA]</scope>
    <source>
        <strain evidence="5">ICMP 6774ER</strain>
    </source>
</reference>
<dbReference type="Pfam" id="PF13692">
    <property type="entry name" value="Glyco_trans_1_4"/>
    <property type="match status" value="1"/>
</dbReference>
<evidence type="ECO:0000313" key="4">
    <source>
        <dbReference type="EMBL" id="MFD1936961.1"/>
    </source>
</evidence>
<name>A0ABW4T5A7_9ACTN</name>
<accession>A0ABW4T5A7</accession>
<evidence type="ECO:0000313" key="5">
    <source>
        <dbReference type="Proteomes" id="UP001597368"/>
    </source>
</evidence>
<keyword evidence="1" id="KW-0328">Glycosyltransferase</keyword>
<dbReference type="SUPFAM" id="SSF53756">
    <property type="entry name" value="UDP-Glycosyltransferase/glycogen phosphorylase"/>
    <property type="match status" value="1"/>
</dbReference>
<gene>
    <name evidence="4" type="ORF">ACFSKW_36385</name>
</gene>
<dbReference type="RefSeq" id="WP_379577717.1">
    <property type="nucleotide sequence ID" value="NZ_JBHUFV010000054.1"/>
</dbReference>
<evidence type="ECO:0000256" key="1">
    <source>
        <dbReference type="ARBA" id="ARBA00022676"/>
    </source>
</evidence>
<organism evidence="4 5">
    <name type="scientific">Nonomuraea mangrovi</name>
    <dbReference type="NCBI Taxonomy" id="2316207"/>
    <lineage>
        <taxon>Bacteria</taxon>
        <taxon>Bacillati</taxon>
        <taxon>Actinomycetota</taxon>
        <taxon>Actinomycetes</taxon>
        <taxon>Streptosporangiales</taxon>
        <taxon>Streptosporangiaceae</taxon>
        <taxon>Nonomuraea</taxon>
    </lineage>
</organism>
<dbReference type="Proteomes" id="UP001597368">
    <property type="component" value="Unassembled WGS sequence"/>
</dbReference>
<protein>
    <submittedName>
        <fullName evidence="4">DUF1972 domain-containing protein</fullName>
    </submittedName>
</protein>
<dbReference type="PANTHER" id="PTHR12526">
    <property type="entry name" value="GLYCOSYLTRANSFERASE"/>
    <property type="match status" value="1"/>
</dbReference>